<protein>
    <recommendedName>
        <fullName evidence="11">Zn(2)-C6 fungal-type domain-containing protein</fullName>
    </recommendedName>
</protein>
<evidence type="ECO:0000256" key="5">
    <source>
        <dbReference type="ARBA" id="ARBA00023125"/>
    </source>
</evidence>
<keyword evidence="7" id="KW-0539">Nucleus</keyword>
<keyword evidence="6" id="KW-0804">Transcription</keyword>
<gene>
    <name evidence="9" type="ORF">BT96DRAFT_988942</name>
</gene>
<evidence type="ECO:0000256" key="2">
    <source>
        <dbReference type="ARBA" id="ARBA00022723"/>
    </source>
</evidence>
<dbReference type="EMBL" id="ML769413">
    <property type="protein sequence ID" value="KAE9404853.1"/>
    <property type="molecule type" value="Genomic_DNA"/>
</dbReference>
<feature type="region of interest" description="Disordered" evidence="8">
    <location>
        <begin position="1"/>
        <end position="23"/>
    </location>
</feature>
<evidence type="ECO:0000256" key="7">
    <source>
        <dbReference type="ARBA" id="ARBA00023242"/>
    </source>
</evidence>
<dbReference type="Proteomes" id="UP000799118">
    <property type="component" value="Unassembled WGS sequence"/>
</dbReference>
<evidence type="ECO:0000256" key="6">
    <source>
        <dbReference type="ARBA" id="ARBA00023163"/>
    </source>
</evidence>
<dbReference type="SUPFAM" id="SSF57701">
    <property type="entry name" value="Zn2/Cys6 DNA-binding domain"/>
    <property type="match status" value="1"/>
</dbReference>
<feature type="compositionally biased region" description="Polar residues" evidence="8">
    <location>
        <begin position="62"/>
        <end position="79"/>
    </location>
</feature>
<organism evidence="9 10">
    <name type="scientific">Gymnopus androsaceus JB14</name>
    <dbReference type="NCBI Taxonomy" id="1447944"/>
    <lineage>
        <taxon>Eukaryota</taxon>
        <taxon>Fungi</taxon>
        <taxon>Dikarya</taxon>
        <taxon>Basidiomycota</taxon>
        <taxon>Agaricomycotina</taxon>
        <taxon>Agaricomycetes</taxon>
        <taxon>Agaricomycetidae</taxon>
        <taxon>Agaricales</taxon>
        <taxon>Marasmiineae</taxon>
        <taxon>Omphalotaceae</taxon>
        <taxon>Gymnopus</taxon>
    </lineage>
</organism>
<dbReference type="OrthoDB" id="2595934at2759"/>
<accession>A0A6A4I4J0</accession>
<evidence type="ECO:0008006" key="11">
    <source>
        <dbReference type="Google" id="ProtNLM"/>
    </source>
</evidence>
<keyword evidence="5" id="KW-0238">DNA-binding</keyword>
<keyword evidence="2" id="KW-0479">Metal-binding</keyword>
<feature type="compositionally biased region" description="Low complexity" evidence="8">
    <location>
        <begin position="80"/>
        <end position="98"/>
    </location>
</feature>
<dbReference type="GO" id="GO:0005634">
    <property type="term" value="C:nucleus"/>
    <property type="evidence" value="ECO:0007669"/>
    <property type="project" value="UniProtKB-SubCell"/>
</dbReference>
<dbReference type="CDD" id="cd00067">
    <property type="entry name" value="GAL4"/>
    <property type="match status" value="1"/>
</dbReference>
<evidence type="ECO:0000313" key="10">
    <source>
        <dbReference type="Proteomes" id="UP000799118"/>
    </source>
</evidence>
<keyword evidence="10" id="KW-1185">Reference proteome</keyword>
<dbReference type="PANTHER" id="PTHR31845">
    <property type="entry name" value="FINGER DOMAIN PROTEIN, PUTATIVE-RELATED"/>
    <property type="match status" value="1"/>
</dbReference>
<name>A0A6A4I4J0_9AGAR</name>
<dbReference type="InterPro" id="IPR036864">
    <property type="entry name" value="Zn2-C6_fun-type_DNA-bd_sf"/>
</dbReference>
<evidence type="ECO:0000256" key="4">
    <source>
        <dbReference type="ARBA" id="ARBA00023015"/>
    </source>
</evidence>
<feature type="region of interest" description="Disordered" evidence="8">
    <location>
        <begin position="554"/>
        <end position="602"/>
    </location>
</feature>
<evidence type="ECO:0000256" key="3">
    <source>
        <dbReference type="ARBA" id="ARBA00022833"/>
    </source>
</evidence>
<feature type="compositionally biased region" description="Pro residues" evidence="8">
    <location>
        <begin position="99"/>
        <end position="112"/>
    </location>
</feature>
<evidence type="ECO:0000256" key="1">
    <source>
        <dbReference type="ARBA" id="ARBA00004123"/>
    </source>
</evidence>
<dbReference type="GO" id="GO:0000976">
    <property type="term" value="F:transcription cis-regulatory region binding"/>
    <property type="evidence" value="ECO:0007669"/>
    <property type="project" value="TreeGrafter"/>
</dbReference>
<dbReference type="PANTHER" id="PTHR31845:SF34">
    <property type="entry name" value="TRANSCRIPTIONAL ACTIVATOR OF PROTEASES PRTT"/>
    <property type="match status" value="1"/>
</dbReference>
<dbReference type="GO" id="GO:0000981">
    <property type="term" value="F:DNA-binding transcription factor activity, RNA polymerase II-specific"/>
    <property type="evidence" value="ECO:0007669"/>
    <property type="project" value="InterPro"/>
</dbReference>
<dbReference type="Gene3D" id="4.10.240.10">
    <property type="entry name" value="Zn(2)-C6 fungal-type DNA-binding domain"/>
    <property type="match status" value="1"/>
</dbReference>
<dbReference type="InterPro" id="IPR001138">
    <property type="entry name" value="Zn2Cys6_DnaBD"/>
</dbReference>
<dbReference type="AlphaFoldDB" id="A0A6A4I4J0"/>
<evidence type="ECO:0000313" key="9">
    <source>
        <dbReference type="EMBL" id="KAE9404853.1"/>
    </source>
</evidence>
<comment type="subcellular location">
    <subcellularLocation>
        <location evidence="1">Nucleus</location>
    </subcellularLocation>
</comment>
<feature type="region of interest" description="Disordered" evidence="8">
    <location>
        <begin position="62"/>
        <end position="153"/>
    </location>
</feature>
<evidence type="ECO:0000256" key="8">
    <source>
        <dbReference type="SAM" id="MobiDB-lite"/>
    </source>
</evidence>
<sequence>MSKRNNDSGSNNPAKRAKASQACRKHKTRCELLDGISDGNLTCHRCKVLNVPCSFESSNIIHLPPSQSQPDTSRTILINSTPSGTSSASSPDSASLSTPGPPNNQLPSPSPSDYPSHAIRDADSHAGTAKNARELRPEDLVPDNVPWGPSTGQGDYDWTAAPVLAIQELASKNNPYPSLPLRIPSKADRDLHSVLAQDQINRLLEMFESRYAPWMCLPPRLPERASSRLLDLVRCTVAARHLDAVTRASVSPRLQKLTETLFLNQLMSSDSNVESIEALSILSLWSPLSNAGYSMKRDGRALASSAVSAAMNLRLSEASTLRAQTLRVGQVQPPPNLADLTNKTRLNQLACVGTGRTPVSRTTEADLKFIDPTTIKDNATARDLRLGFVSKMMEIVEQGCKIRLHSPSNFEPFYIETQQIIRTVACVKSFINPLPIISEYEKFFFHMELRTVMEGYNSQSWMCARYKGIPIPMIYGQDAIDSAQNVLSIFLNQTDTALLAAAPDHVFCLITFAATWLIISNFSIHQLNGLISFEPEEKWDVWACKEREEYSARMMPQMSAERTTVDEGPQFHPIPECSGRLEDNQQQQPPVTNPPPPPDDAFSMFGMEQEWSETSGMLMDSTFWTTFMENLNTEGPRSFDIMPGIPN</sequence>
<keyword evidence="3" id="KW-0862">Zinc</keyword>
<dbReference type="InterPro" id="IPR051089">
    <property type="entry name" value="prtT"/>
</dbReference>
<keyword evidence="4" id="KW-0805">Transcription regulation</keyword>
<reference evidence="9" key="1">
    <citation type="journal article" date="2019" name="Environ. Microbiol.">
        <title>Fungal ecological strategies reflected in gene transcription - a case study of two litter decomposers.</title>
        <authorList>
            <person name="Barbi F."/>
            <person name="Kohler A."/>
            <person name="Barry K."/>
            <person name="Baskaran P."/>
            <person name="Daum C."/>
            <person name="Fauchery L."/>
            <person name="Ihrmark K."/>
            <person name="Kuo A."/>
            <person name="LaButti K."/>
            <person name="Lipzen A."/>
            <person name="Morin E."/>
            <person name="Grigoriev I.V."/>
            <person name="Henrissat B."/>
            <person name="Lindahl B."/>
            <person name="Martin F."/>
        </authorList>
    </citation>
    <scope>NUCLEOTIDE SEQUENCE</scope>
    <source>
        <strain evidence="9">JB14</strain>
    </source>
</reference>
<proteinExistence type="predicted"/>
<dbReference type="GO" id="GO:0008270">
    <property type="term" value="F:zinc ion binding"/>
    <property type="evidence" value="ECO:0007669"/>
    <property type="project" value="InterPro"/>
</dbReference>